<dbReference type="InterPro" id="IPR050608">
    <property type="entry name" value="NmrA-type/Isoflavone_red_sf"/>
</dbReference>
<protein>
    <recommendedName>
        <fullName evidence="4">NmrA-like domain-containing protein</fullName>
    </recommendedName>
</protein>
<evidence type="ECO:0000313" key="5">
    <source>
        <dbReference type="EMBL" id="CAL4977270.1"/>
    </source>
</evidence>
<keyword evidence="3" id="KW-1133">Transmembrane helix</keyword>
<evidence type="ECO:0000256" key="2">
    <source>
        <dbReference type="ARBA" id="ARBA00023002"/>
    </source>
</evidence>
<dbReference type="Gene3D" id="3.90.25.10">
    <property type="entry name" value="UDP-galactose 4-epimerase, domain 1"/>
    <property type="match status" value="1"/>
</dbReference>
<dbReference type="InterPro" id="IPR036291">
    <property type="entry name" value="NAD(P)-bd_dom_sf"/>
</dbReference>
<dbReference type="Proteomes" id="UP001497457">
    <property type="component" value="Chromosome 20rd"/>
</dbReference>
<evidence type="ECO:0000259" key="4">
    <source>
        <dbReference type="Pfam" id="PF05368"/>
    </source>
</evidence>
<sequence>MASDEEMGKARILVIGGTGRLGTHIVAAASARLGHPTVALVRDTAPSDPAKAALLESFLDLGVALVKGDLYDHASLVRPMKAADAVISALGTRQVADQTLLIAAINEAGNVKVVVKPSFTYSALQFSPNLLVLYTVHAFNLLQRFLPSEFWTDVDRTAAVEPARSAVYAAKASVRRAVEAAGVPHTYVLCGYLAGAALPSVGQVISPAPPADEAVILGGGDTKVVYVAEEDVGTYTVLAAGDPRAENRMLYVKPMANTVSHNELLDLWEKKTGRGFRRVHVAADAVLKMIREAPLALGLALSIAHAAYILGETNFKVDPAKGVAAGELYPDVEYTTVSEYLDRLLPTGSSGRNLKGRKFVLTSLAALCGIFLCIYVGMLSGRSR</sequence>
<keyword evidence="3" id="KW-0472">Membrane</keyword>
<keyword evidence="1" id="KW-0521">NADP</keyword>
<keyword evidence="6" id="KW-1185">Reference proteome</keyword>
<proteinExistence type="predicted"/>
<dbReference type="InterPro" id="IPR045312">
    <property type="entry name" value="PCBER-like"/>
</dbReference>
<dbReference type="InterPro" id="IPR008030">
    <property type="entry name" value="NmrA-like"/>
</dbReference>
<organism evidence="5 6">
    <name type="scientific">Urochloa decumbens</name>
    <dbReference type="NCBI Taxonomy" id="240449"/>
    <lineage>
        <taxon>Eukaryota</taxon>
        <taxon>Viridiplantae</taxon>
        <taxon>Streptophyta</taxon>
        <taxon>Embryophyta</taxon>
        <taxon>Tracheophyta</taxon>
        <taxon>Spermatophyta</taxon>
        <taxon>Magnoliopsida</taxon>
        <taxon>Liliopsida</taxon>
        <taxon>Poales</taxon>
        <taxon>Poaceae</taxon>
        <taxon>PACMAD clade</taxon>
        <taxon>Panicoideae</taxon>
        <taxon>Panicodae</taxon>
        <taxon>Paniceae</taxon>
        <taxon>Melinidinae</taxon>
        <taxon>Urochloa</taxon>
    </lineage>
</organism>
<reference evidence="6" key="1">
    <citation type="submission" date="2024-06" db="EMBL/GenBank/DDBJ databases">
        <authorList>
            <person name="Ryan C."/>
        </authorList>
    </citation>
    <scope>NUCLEOTIDE SEQUENCE [LARGE SCALE GENOMIC DNA]</scope>
</reference>
<dbReference type="CDD" id="cd05259">
    <property type="entry name" value="PCBER_SDR_a"/>
    <property type="match status" value="1"/>
</dbReference>
<keyword evidence="3" id="KW-0812">Transmembrane</keyword>
<dbReference type="SUPFAM" id="SSF51735">
    <property type="entry name" value="NAD(P)-binding Rossmann-fold domains"/>
    <property type="match status" value="1"/>
</dbReference>
<evidence type="ECO:0000313" key="6">
    <source>
        <dbReference type="Proteomes" id="UP001497457"/>
    </source>
</evidence>
<feature type="transmembrane region" description="Helical" evidence="3">
    <location>
        <begin position="359"/>
        <end position="378"/>
    </location>
</feature>
<dbReference type="AlphaFoldDB" id="A0ABC9AJB0"/>
<dbReference type="EMBL" id="OZ075130">
    <property type="protein sequence ID" value="CAL4977270.1"/>
    <property type="molecule type" value="Genomic_DNA"/>
</dbReference>
<accession>A0ABC9AJB0</accession>
<keyword evidence="2" id="KW-0560">Oxidoreductase</keyword>
<dbReference type="Pfam" id="PF05368">
    <property type="entry name" value="NmrA"/>
    <property type="match status" value="2"/>
</dbReference>
<name>A0ABC9AJB0_9POAL</name>
<reference evidence="5 6" key="2">
    <citation type="submission" date="2024-10" db="EMBL/GenBank/DDBJ databases">
        <authorList>
            <person name="Ryan C."/>
        </authorList>
    </citation>
    <scope>NUCLEOTIDE SEQUENCE [LARGE SCALE GENOMIC DNA]</scope>
</reference>
<evidence type="ECO:0000256" key="1">
    <source>
        <dbReference type="ARBA" id="ARBA00022857"/>
    </source>
</evidence>
<gene>
    <name evidence="5" type="ORF">URODEC1_LOCUS54095</name>
</gene>
<dbReference type="GO" id="GO:0016491">
    <property type="term" value="F:oxidoreductase activity"/>
    <property type="evidence" value="ECO:0007669"/>
    <property type="project" value="UniProtKB-KW"/>
</dbReference>
<evidence type="ECO:0000256" key="3">
    <source>
        <dbReference type="SAM" id="Phobius"/>
    </source>
</evidence>
<feature type="domain" description="NmrA-like" evidence="4">
    <location>
        <begin position="9"/>
        <end position="118"/>
    </location>
</feature>
<dbReference type="PANTHER" id="PTHR43349">
    <property type="entry name" value="PINORESINOL REDUCTASE-RELATED"/>
    <property type="match status" value="1"/>
</dbReference>
<dbReference type="PANTHER" id="PTHR43349:SF64">
    <property type="entry name" value="NMRA-LIKE DOMAIN-CONTAINING PROTEIN"/>
    <property type="match status" value="1"/>
</dbReference>
<dbReference type="Gene3D" id="3.40.50.720">
    <property type="entry name" value="NAD(P)-binding Rossmann-like Domain"/>
    <property type="match status" value="2"/>
</dbReference>
<feature type="domain" description="NmrA-like" evidence="4">
    <location>
        <begin position="143"/>
        <end position="341"/>
    </location>
</feature>